<feature type="transmembrane region" description="Helical" evidence="1">
    <location>
        <begin position="182"/>
        <end position="200"/>
    </location>
</feature>
<protein>
    <submittedName>
        <fullName evidence="2">Uncharacterized protein</fullName>
    </submittedName>
</protein>
<dbReference type="AlphaFoldDB" id="F5ZDD4"/>
<dbReference type="HOGENOM" id="CLU_769239_0_0_6"/>
<gene>
    <name evidence="2" type="ordered locus">ambt_11880</name>
</gene>
<evidence type="ECO:0000256" key="1">
    <source>
        <dbReference type="SAM" id="Phobius"/>
    </source>
</evidence>
<feature type="transmembrane region" description="Helical" evidence="1">
    <location>
        <begin position="159"/>
        <end position="176"/>
    </location>
</feature>
<reference evidence="2 3" key="1">
    <citation type="journal article" date="2011" name="J. Bacteriol.">
        <title>Complete genome sequence of the polycyclic aromatic hydrocarbon-degrading bacterium Alteromonas sp. strain SN2.</title>
        <authorList>
            <person name="Jin H.M."/>
            <person name="Jeong H."/>
            <person name="Moon E.J."/>
            <person name="Math R.K."/>
            <person name="Lee K."/>
            <person name="Kim H.J."/>
            <person name="Jeon C.O."/>
            <person name="Oh T.K."/>
            <person name="Kim J.F."/>
        </authorList>
    </citation>
    <scope>NUCLEOTIDE SEQUENCE [LARGE SCALE GENOMIC DNA]</scope>
    <source>
        <strain evidence="3">JCM 17741 / KACC 18427 / KCTC 11700BP / SN2</strain>
    </source>
</reference>
<name>F5ZDD4_ALTNA</name>
<dbReference type="KEGG" id="alt:ambt_11880"/>
<dbReference type="Proteomes" id="UP000000683">
    <property type="component" value="Chromosome"/>
</dbReference>
<dbReference type="RefSeq" id="WP_013784827.1">
    <property type="nucleotide sequence ID" value="NC_015554.1"/>
</dbReference>
<accession>F5ZDD4</accession>
<keyword evidence="1" id="KW-0812">Transmembrane</keyword>
<dbReference type="eggNOG" id="ENOG502ZCJR">
    <property type="taxonomic scope" value="Bacteria"/>
</dbReference>
<organism evidence="2 3">
    <name type="scientific">Alteromonas naphthalenivorans</name>
    <dbReference type="NCBI Taxonomy" id="715451"/>
    <lineage>
        <taxon>Bacteria</taxon>
        <taxon>Pseudomonadati</taxon>
        <taxon>Pseudomonadota</taxon>
        <taxon>Gammaproteobacteria</taxon>
        <taxon>Alteromonadales</taxon>
        <taxon>Alteromonadaceae</taxon>
        <taxon>Alteromonas/Salinimonas group</taxon>
        <taxon>Alteromonas</taxon>
    </lineage>
</organism>
<proteinExistence type="predicted"/>
<keyword evidence="1" id="KW-0472">Membrane</keyword>
<sequence length="376" mass="41648">MNIKIQIQRRFGVFKRVIERGLLKRSSRGTTFWKSLNLAQRCYAAATLVYFSVLFFDIQGVFFNIVIGALVTIAILHEFWPRFMVVWNSLPGKALILFIYAVIANFALASASGLVNSVSGVSAASLPYSHNFAIILMLPSWFFITTLLALVLVQLVMPLYLIALLLLKPFGVHGLWHAPDYRFVFTTALVRYVWTILILVKVLEVSMESGVVSFFSDTPSEVVSTSSEVEDKGVNDAQIGNAKKTVRLADAANNLKGLIEAEFEAERKSSAVLEADSKALPDATSPGSTEDEKVVSFDLAAQSAKFRLMQMQLLAEFIFHYEADEFSRCANPEGTRVVELNDYEILTISLLENNDIGYSYTVIPCRSAAIGNGITP</sequence>
<keyword evidence="1" id="KW-1133">Transmembrane helix</keyword>
<dbReference type="EMBL" id="CP002339">
    <property type="protein sequence ID" value="AEF03896.1"/>
    <property type="molecule type" value="Genomic_DNA"/>
</dbReference>
<evidence type="ECO:0000313" key="2">
    <source>
        <dbReference type="EMBL" id="AEF03896.1"/>
    </source>
</evidence>
<feature type="transmembrane region" description="Helical" evidence="1">
    <location>
        <begin position="92"/>
        <end position="112"/>
    </location>
</feature>
<evidence type="ECO:0000313" key="3">
    <source>
        <dbReference type="Proteomes" id="UP000000683"/>
    </source>
</evidence>
<keyword evidence="3" id="KW-1185">Reference proteome</keyword>
<feature type="transmembrane region" description="Helical" evidence="1">
    <location>
        <begin position="132"/>
        <end position="152"/>
    </location>
</feature>
<feature type="transmembrane region" description="Helical" evidence="1">
    <location>
        <begin position="62"/>
        <end position="80"/>
    </location>
</feature>
<dbReference type="OrthoDB" id="6712223at2"/>